<proteinExistence type="predicted"/>
<organism evidence="1 2">
    <name type="scientific">Paenibacillus antarcticus</name>
    <dbReference type="NCBI Taxonomy" id="253703"/>
    <lineage>
        <taxon>Bacteria</taxon>
        <taxon>Bacillati</taxon>
        <taxon>Bacillota</taxon>
        <taxon>Bacilli</taxon>
        <taxon>Bacillales</taxon>
        <taxon>Paenibacillaceae</taxon>
        <taxon>Paenibacillus</taxon>
    </lineage>
</organism>
<dbReference type="EMBL" id="LVJI01000002">
    <property type="protein sequence ID" value="OAB48007.1"/>
    <property type="molecule type" value="Genomic_DNA"/>
</dbReference>
<dbReference type="OrthoDB" id="2990316at2"/>
<protein>
    <submittedName>
        <fullName evidence="1">Uncharacterized protein</fullName>
    </submittedName>
</protein>
<evidence type="ECO:0000313" key="1">
    <source>
        <dbReference type="EMBL" id="OAB48007.1"/>
    </source>
</evidence>
<dbReference type="Proteomes" id="UP000077355">
    <property type="component" value="Unassembled WGS sequence"/>
</dbReference>
<keyword evidence="2" id="KW-1185">Reference proteome</keyword>
<reference evidence="1 2" key="1">
    <citation type="submission" date="2016-03" db="EMBL/GenBank/DDBJ databases">
        <title>Draft genome sequence of Paenibacillus antarcticus CECT 5836.</title>
        <authorList>
            <person name="Shin S.-K."/>
            <person name="Yi H."/>
        </authorList>
    </citation>
    <scope>NUCLEOTIDE SEQUENCE [LARGE SCALE GENOMIC DNA]</scope>
    <source>
        <strain evidence="1 2">CECT 5836</strain>
    </source>
</reference>
<dbReference type="AlphaFoldDB" id="A0A168QNU8"/>
<name>A0A168QNU8_9BACL</name>
<dbReference type="RefSeq" id="WP_068646736.1">
    <property type="nucleotide sequence ID" value="NZ_CP043611.1"/>
</dbReference>
<accession>A0A168QNU8</accession>
<evidence type="ECO:0000313" key="2">
    <source>
        <dbReference type="Proteomes" id="UP000077355"/>
    </source>
</evidence>
<sequence length="128" mass="15129">MSSKYIKSNLSKLDGNTNTELLRLELYSIVTDVFLSKEYFNKNSDILSFIDEINYQYGEYLFKSRTLLLARILRDINKAEKNELLLIMRNLQHLLFNNIESDTKTKDKKSKNYIDSLMEQFKRGADNE</sequence>
<gene>
    <name evidence="1" type="ORF">PBAT_03800</name>
</gene>
<comment type="caution">
    <text evidence="1">The sequence shown here is derived from an EMBL/GenBank/DDBJ whole genome shotgun (WGS) entry which is preliminary data.</text>
</comment>